<gene>
    <name evidence="4" type="ORF">brsh051_19140</name>
</gene>
<protein>
    <recommendedName>
        <fullName evidence="3">Alcohol dehydrogenase-like C-terminal domain-containing protein</fullName>
    </recommendedName>
</protein>
<name>A0AAN0KGH1_9ACTN</name>
<dbReference type="EMBL" id="AP028056">
    <property type="protein sequence ID" value="BEH02633.1"/>
    <property type="molecule type" value="Genomic_DNA"/>
</dbReference>
<proteinExistence type="predicted"/>
<dbReference type="SUPFAM" id="SSF51735">
    <property type="entry name" value="NAD(P)-binding Rossmann-fold domains"/>
    <property type="match status" value="1"/>
</dbReference>
<dbReference type="PANTHER" id="PTHR43401">
    <property type="entry name" value="L-THREONINE 3-DEHYDROGENASE"/>
    <property type="match status" value="1"/>
</dbReference>
<dbReference type="Gene3D" id="3.40.50.720">
    <property type="entry name" value="NAD(P)-binding Rossmann-like Domain"/>
    <property type="match status" value="1"/>
</dbReference>
<dbReference type="Proteomes" id="UP001431656">
    <property type="component" value="Chromosome"/>
</dbReference>
<comment type="cofactor">
    <cofactor evidence="1">
        <name>Zn(2+)</name>
        <dbReference type="ChEBI" id="CHEBI:29105"/>
    </cofactor>
</comment>
<dbReference type="KEGG" id="broo:brsh051_19140"/>
<evidence type="ECO:0000256" key="1">
    <source>
        <dbReference type="ARBA" id="ARBA00001947"/>
    </source>
</evidence>
<dbReference type="GO" id="GO:0016491">
    <property type="term" value="F:oxidoreductase activity"/>
    <property type="evidence" value="ECO:0007669"/>
    <property type="project" value="UniProtKB-KW"/>
</dbReference>
<accession>A0AAN0KGH1</accession>
<evidence type="ECO:0000259" key="3">
    <source>
        <dbReference type="Pfam" id="PF00107"/>
    </source>
</evidence>
<organism evidence="4 5">
    <name type="scientific">Brooklawnia propionicigenes</name>
    <dbReference type="NCBI Taxonomy" id="3041175"/>
    <lineage>
        <taxon>Bacteria</taxon>
        <taxon>Bacillati</taxon>
        <taxon>Actinomycetota</taxon>
        <taxon>Actinomycetes</taxon>
        <taxon>Propionibacteriales</taxon>
        <taxon>Propionibacteriaceae</taxon>
        <taxon>Brooklawnia</taxon>
    </lineage>
</organism>
<dbReference type="InterPro" id="IPR050129">
    <property type="entry name" value="Zn_alcohol_dh"/>
</dbReference>
<dbReference type="Gene3D" id="3.90.180.10">
    <property type="entry name" value="Medium-chain alcohol dehydrogenases, catalytic domain"/>
    <property type="match status" value="1"/>
</dbReference>
<dbReference type="Pfam" id="PF00107">
    <property type="entry name" value="ADH_zinc_N"/>
    <property type="match status" value="1"/>
</dbReference>
<dbReference type="InterPro" id="IPR036291">
    <property type="entry name" value="NAD(P)-bd_dom_sf"/>
</dbReference>
<evidence type="ECO:0000256" key="2">
    <source>
        <dbReference type="ARBA" id="ARBA00023002"/>
    </source>
</evidence>
<keyword evidence="5" id="KW-1185">Reference proteome</keyword>
<dbReference type="InterPro" id="IPR013149">
    <property type="entry name" value="ADH-like_C"/>
</dbReference>
<keyword evidence="2" id="KW-0560">Oxidoreductase</keyword>
<feature type="domain" description="Alcohol dehydrogenase-like C-terminal" evidence="3">
    <location>
        <begin position="67"/>
        <end position="166"/>
    </location>
</feature>
<reference evidence="4" key="1">
    <citation type="journal article" date="2024" name="Int. J. Syst. Evol. Microbiol.">
        <title>Brooklawnia propionicigenes sp. nov., a facultatively anaerobic, propionate-producing bacterium isolated from a methanogenic reactor treating waste from cattle farms.</title>
        <authorList>
            <person name="Akita Y."/>
            <person name="Ueki A."/>
            <person name="Tonouchi A."/>
            <person name="Sugawara Y."/>
            <person name="Honma S."/>
            <person name="Kaku N."/>
            <person name="Ueki K."/>
        </authorList>
    </citation>
    <scope>NUCLEOTIDE SEQUENCE</scope>
    <source>
        <strain evidence="4">SH051</strain>
    </source>
</reference>
<dbReference type="AlphaFoldDB" id="A0AAN0KGH1"/>
<evidence type="ECO:0000313" key="4">
    <source>
        <dbReference type="EMBL" id="BEH02633.1"/>
    </source>
</evidence>
<dbReference type="SUPFAM" id="SSF50129">
    <property type="entry name" value="GroES-like"/>
    <property type="match status" value="1"/>
</dbReference>
<dbReference type="PANTHER" id="PTHR43401:SF5">
    <property type="entry name" value="ALCOHOL DEHYDROGENASE-RELATED"/>
    <property type="match status" value="1"/>
</dbReference>
<dbReference type="InterPro" id="IPR011032">
    <property type="entry name" value="GroES-like_sf"/>
</dbReference>
<evidence type="ECO:0000313" key="5">
    <source>
        <dbReference type="Proteomes" id="UP001431656"/>
    </source>
</evidence>
<sequence>MGESAPGGYAEYVVVPSWTLHRIPDRLQSEVAVLAEPLAVVDSTLDHLPATAGTVRILGGGPIGVLAALRVAQRFAGVEVEIVEVVPERVGLVRQLSVDAVQHSSGSRVDAVIDAAGYVRSVDDAFAGLTNGGTVIAIALGESELQLPVRELVEHGWSLVGSIGFEAVHLDRSLAALAEAPETYRGVVTEIMDFAVARDFLAGRTTLPGVKMVVKPSHV</sequence>